<reference evidence="2" key="1">
    <citation type="journal article" date="2015" name="PLoS Genet.">
        <title>The dynamic genome and transcriptome of the human fungal pathogen Blastomyces and close relative Emmonsia.</title>
        <authorList>
            <person name="Munoz J.F."/>
            <person name="Gauthier G.M."/>
            <person name="Desjardins C.A."/>
            <person name="Gallo J.E."/>
            <person name="Holder J."/>
            <person name="Sullivan T.D."/>
            <person name="Marty A.J."/>
            <person name="Carmen J.C."/>
            <person name="Chen Z."/>
            <person name="Ding L."/>
            <person name="Gujja S."/>
            <person name="Magrini V."/>
            <person name="Misas E."/>
            <person name="Mitreva M."/>
            <person name="Priest M."/>
            <person name="Saif S."/>
            <person name="Whiston E.A."/>
            <person name="Young S."/>
            <person name="Zeng Q."/>
            <person name="Goldman W.E."/>
            <person name="Mardis E.R."/>
            <person name="Taylor J.W."/>
            <person name="McEwen J.G."/>
            <person name="Clay O.K."/>
            <person name="Klein B.S."/>
            <person name="Cuomo C.A."/>
        </authorList>
    </citation>
    <scope>NUCLEOTIDE SEQUENCE [LARGE SCALE GENOMIC DNA]</scope>
    <source>
        <strain evidence="2">ER-3 / ATCC MYA-2586</strain>
    </source>
</reference>
<sequence>MIISSNITQTRRRGSLCGPECFKARAPPPSYSLELSILKTILSLCFKWDNARALFPAVRSRWSLTDEMMSDTARSIFDRATQNGILRVIDITMDSQSLGVNGYAGIDLPLMV</sequence>
<gene>
    <name evidence="1" type="ORF">BDCG_17352</name>
</gene>
<protein>
    <submittedName>
        <fullName evidence="1">Uncharacterized protein</fullName>
    </submittedName>
</protein>
<proteinExistence type="predicted"/>
<accession>A0ABX2VY30</accession>
<organism evidence="1 2">
    <name type="scientific">Ajellomyces dermatitidis (strain ER-3 / ATCC MYA-2586)</name>
    <name type="common">Blastomyces dermatitidis</name>
    <dbReference type="NCBI Taxonomy" id="559297"/>
    <lineage>
        <taxon>Eukaryota</taxon>
        <taxon>Fungi</taxon>
        <taxon>Dikarya</taxon>
        <taxon>Ascomycota</taxon>
        <taxon>Pezizomycotina</taxon>
        <taxon>Eurotiomycetes</taxon>
        <taxon>Eurotiomycetidae</taxon>
        <taxon>Onygenales</taxon>
        <taxon>Ajellomycetaceae</taxon>
        <taxon>Blastomyces</taxon>
    </lineage>
</organism>
<dbReference type="GeneID" id="69032244"/>
<dbReference type="Proteomes" id="UP000002039">
    <property type="component" value="Unassembled WGS sequence"/>
</dbReference>
<evidence type="ECO:0000313" key="1">
    <source>
        <dbReference type="EMBL" id="OAT02049.1"/>
    </source>
</evidence>
<dbReference type="EMBL" id="EQ999979">
    <property type="protein sequence ID" value="OAT02049.1"/>
    <property type="molecule type" value="Genomic_DNA"/>
</dbReference>
<keyword evidence="2" id="KW-1185">Reference proteome</keyword>
<name>A0ABX2VY30_AJEDR</name>
<dbReference type="RefSeq" id="XP_045281776.1">
    <property type="nucleotide sequence ID" value="XM_045426491.1"/>
</dbReference>
<evidence type="ECO:0000313" key="2">
    <source>
        <dbReference type="Proteomes" id="UP000002039"/>
    </source>
</evidence>